<organism evidence="1 2">
    <name type="scientific">Aquipluma nitroreducens</name>
    <dbReference type="NCBI Taxonomy" id="2010828"/>
    <lineage>
        <taxon>Bacteria</taxon>
        <taxon>Pseudomonadati</taxon>
        <taxon>Bacteroidota</taxon>
        <taxon>Bacteroidia</taxon>
        <taxon>Marinilabiliales</taxon>
        <taxon>Prolixibacteraceae</taxon>
        <taxon>Aquipluma</taxon>
    </lineage>
</organism>
<evidence type="ECO:0000313" key="1">
    <source>
        <dbReference type="EMBL" id="BBE19254.1"/>
    </source>
</evidence>
<proteinExistence type="predicted"/>
<sequence length="58" mass="6683">MKTDLKEPFVAYEKGNAPSQFLINDLESSGVEMMEKDESYKSFGDLEDYYEIFGEMDA</sequence>
<dbReference type="AlphaFoldDB" id="A0A5K7SDC0"/>
<evidence type="ECO:0000313" key="2">
    <source>
        <dbReference type="Proteomes" id="UP001193389"/>
    </source>
</evidence>
<dbReference type="EMBL" id="AP018694">
    <property type="protein sequence ID" value="BBE19254.1"/>
    <property type="molecule type" value="Genomic_DNA"/>
</dbReference>
<dbReference type="KEGG" id="anf:AQPE_3430"/>
<reference evidence="1" key="1">
    <citation type="journal article" date="2020" name="Int. J. Syst. Evol. Microbiol.">
        <title>Aquipluma nitroreducens gen. nov. sp. nov., a novel facultatively anaerobic bacterium isolated from a freshwater lake.</title>
        <authorList>
            <person name="Watanabe M."/>
            <person name="Kojima H."/>
            <person name="Fukui M."/>
        </authorList>
    </citation>
    <scope>NUCLEOTIDE SEQUENCE</scope>
    <source>
        <strain evidence="1">MeG22</strain>
    </source>
</reference>
<protein>
    <submittedName>
        <fullName evidence="1">Uncharacterized protein</fullName>
    </submittedName>
</protein>
<name>A0A5K7SDC0_9BACT</name>
<accession>A0A5K7SDC0</accession>
<gene>
    <name evidence="1" type="ORF">AQPE_3430</name>
</gene>
<keyword evidence="2" id="KW-1185">Reference proteome</keyword>
<dbReference type="Proteomes" id="UP001193389">
    <property type="component" value="Chromosome"/>
</dbReference>